<dbReference type="PANTHER" id="PTHR43968">
    <property type="match status" value="1"/>
</dbReference>
<dbReference type="Proteomes" id="UP000094009">
    <property type="component" value="Unassembled WGS sequence"/>
</dbReference>
<dbReference type="SUPFAM" id="SSF52833">
    <property type="entry name" value="Thioredoxin-like"/>
    <property type="match status" value="1"/>
</dbReference>
<organism evidence="2 3">
    <name type="scientific">Thalassospira tepidiphila MCCC 1A03514</name>
    <dbReference type="NCBI Taxonomy" id="1177930"/>
    <lineage>
        <taxon>Bacteria</taxon>
        <taxon>Pseudomonadati</taxon>
        <taxon>Pseudomonadota</taxon>
        <taxon>Alphaproteobacteria</taxon>
        <taxon>Rhodospirillales</taxon>
        <taxon>Thalassospiraceae</taxon>
        <taxon>Thalassospira</taxon>
    </lineage>
</organism>
<sequence length="237" mass="26007">MSSYHLIGHRLCPYVQRVAMVLAQNGIAHKRTDIALDAKPDWFLALSPTGNVPVLVVDDERTLFEAAAICQYLEAITGKKPCGADAYDLALAQAVIAIGDKLLSLTADLIYRDLSESSVDATMHQIHKQMSIVSDLISPQALDTDTDLSMLDIVFATVFRPFALIAVGLNRDLFAGFPGLRGWASDLAKHETVRNAVPTTYYQELHEFIACKDGYLANRLRMIPQDSIVLATAKSVM</sequence>
<dbReference type="SFLD" id="SFLDS00019">
    <property type="entry name" value="Glutathione_Transferase_(cytos"/>
    <property type="match status" value="1"/>
</dbReference>
<reference evidence="2 3" key="1">
    <citation type="submission" date="2014-07" db="EMBL/GenBank/DDBJ databases">
        <title>Draft genome sequence of Thalassospira tepidiphila 1-1B.</title>
        <authorList>
            <person name="Lai Q."/>
            <person name="Shao Z."/>
        </authorList>
    </citation>
    <scope>NUCLEOTIDE SEQUENCE [LARGE SCALE GENOMIC DNA]</scope>
    <source>
        <strain evidence="2 3">MCCC 1A03514</strain>
    </source>
</reference>
<dbReference type="PROSITE" id="PS50404">
    <property type="entry name" value="GST_NTER"/>
    <property type="match status" value="1"/>
</dbReference>
<dbReference type="InterPro" id="IPR036282">
    <property type="entry name" value="Glutathione-S-Trfase_C_sf"/>
</dbReference>
<dbReference type="AlphaFoldDB" id="A0A853KZM6"/>
<dbReference type="Pfam" id="PF13409">
    <property type="entry name" value="GST_N_2"/>
    <property type="match status" value="1"/>
</dbReference>
<dbReference type="InterPro" id="IPR040079">
    <property type="entry name" value="Glutathione_S-Trfase"/>
</dbReference>
<feature type="domain" description="GST N-terminal" evidence="1">
    <location>
        <begin position="2"/>
        <end position="81"/>
    </location>
</feature>
<dbReference type="InterPro" id="IPR036249">
    <property type="entry name" value="Thioredoxin-like_sf"/>
</dbReference>
<accession>A0A853KZM6</accession>
<dbReference type="InterPro" id="IPR004045">
    <property type="entry name" value="Glutathione_S-Trfase_N"/>
</dbReference>
<comment type="caution">
    <text evidence="2">The sequence shown here is derived from an EMBL/GenBank/DDBJ whole genome shotgun (WGS) entry which is preliminary data.</text>
</comment>
<dbReference type="RefSeq" id="WP_064780600.1">
    <property type="nucleotide sequence ID" value="NZ_JPVZ01000003.1"/>
</dbReference>
<evidence type="ECO:0000259" key="1">
    <source>
        <dbReference type="PROSITE" id="PS50404"/>
    </source>
</evidence>
<dbReference type="CDD" id="cd00570">
    <property type="entry name" value="GST_N_family"/>
    <property type="match status" value="1"/>
</dbReference>
<dbReference type="EMBL" id="JPVZ01000003">
    <property type="protein sequence ID" value="OAZ10222.1"/>
    <property type="molecule type" value="Genomic_DNA"/>
</dbReference>
<proteinExistence type="predicted"/>
<dbReference type="PANTHER" id="PTHR43968:SF6">
    <property type="entry name" value="GLUTATHIONE S-TRANSFERASE OMEGA"/>
    <property type="match status" value="1"/>
</dbReference>
<name>A0A853KZM6_9PROT</name>
<evidence type="ECO:0000313" key="3">
    <source>
        <dbReference type="Proteomes" id="UP000094009"/>
    </source>
</evidence>
<evidence type="ECO:0000313" key="2">
    <source>
        <dbReference type="EMBL" id="OAZ10222.1"/>
    </source>
</evidence>
<protein>
    <recommendedName>
        <fullName evidence="1">GST N-terminal domain-containing protein</fullName>
    </recommendedName>
</protein>
<dbReference type="Gene3D" id="3.40.30.10">
    <property type="entry name" value="Glutaredoxin"/>
    <property type="match status" value="1"/>
</dbReference>
<dbReference type="SUPFAM" id="SSF47616">
    <property type="entry name" value="GST C-terminal domain-like"/>
    <property type="match status" value="1"/>
</dbReference>
<dbReference type="InterPro" id="IPR050983">
    <property type="entry name" value="GST_Omega/HSP26"/>
</dbReference>
<gene>
    <name evidence="2" type="ORF">TH4_08200</name>
</gene>
<dbReference type="GO" id="GO:0005737">
    <property type="term" value="C:cytoplasm"/>
    <property type="evidence" value="ECO:0007669"/>
    <property type="project" value="TreeGrafter"/>
</dbReference>
<dbReference type="Gene3D" id="1.20.1050.10">
    <property type="match status" value="1"/>
</dbReference>